<dbReference type="Proteomes" id="UP001066327">
    <property type="component" value="Unassembled WGS sequence"/>
</dbReference>
<keyword evidence="3" id="KW-1185">Reference proteome</keyword>
<dbReference type="PANTHER" id="PTHR30231:SF42">
    <property type="entry name" value="EXONUCLEASE"/>
    <property type="match status" value="1"/>
</dbReference>
<dbReference type="InterPro" id="IPR013520">
    <property type="entry name" value="Ribonucl_H"/>
</dbReference>
<dbReference type="InterPro" id="IPR012337">
    <property type="entry name" value="RNaseH-like_sf"/>
</dbReference>
<dbReference type="InterPro" id="IPR036397">
    <property type="entry name" value="RNaseH_sf"/>
</dbReference>
<comment type="caution">
    <text evidence="2">The sequence shown here is derived from an EMBL/GenBank/DDBJ whole genome shotgun (WGS) entry which is preliminary data.</text>
</comment>
<dbReference type="RefSeq" id="WP_269592410.1">
    <property type="nucleotide sequence ID" value="NZ_JAPWIS010000029.1"/>
</dbReference>
<dbReference type="GO" id="GO:0004527">
    <property type="term" value="F:exonuclease activity"/>
    <property type="evidence" value="ECO:0007669"/>
    <property type="project" value="UniProtKB-KW"/>
</dbReference>
<protein>
    <submittedName>
        <fullName evidence="2">Exonuclease domain-containing protein</fullName>
    </submittedName>
</protein>
<gene>
    <name evidence="2" type="ORF">O4328_36885</name>
</gene>
<evidence type="ECO:0000313" key="3">
    <source>
        <dbReference type="Proteomes" id="UP001066327"/>
    </source>
</evidence>
<evidence type="ECO:0000313" key="2">
    <source>
        <dbReference type="EMBL" id="MCZ4589163.1"/>
    </source>
</evidence>
<dbReference type="Gene3D" id="3.30.420.10">
    <property type="entry name" value="Ribonuclease H-like superfamily/Ribonuclease H"/>
    <property type="match status" value="1"/>
</dbReference>
<dbReference type="Pfam" id="PF00929">
    <property type="entry name" value="RNase_T"/>
    <property type="match status" value="1"/>
</dbReference>
<keyword evidence="2" id="KW-0269">Exonuclease</keyword>
<proteinExistence type="predicted"/>
<keyword evidence="2" id="KW-0378">Hydrolase</keyword>
<sequence>MSAPPITTSALSFAALDVETANRARGSICEIGVTIVIDARIVDTRTWRCRPPMGVDTFGTRQIRTHGITADEVEEEPRFGQIWPAVAHFIGDLPLVAQNKSFDISALRRACELSDLPLPQLETGCTMLWSRVLHPELPNHKLPTLSRFSGTAKRPKHRTFEAFGNASLHKSGSPK</sequence>
<dbReference type="PANTHER" id="PTHR30231">
    <property type="entry name" value="DNA POLYMERASE III SUBUNIT EPSILON"/>
    <property type="match status" value="1"/>
</dbReference>
<dbReference type="EMBL" id="JAPWIS010000029">
    <property type="protein sequence ID" value="MCZ4589163.1"/>
    <property type="molecule type" value="Genomic_DNA"/>
</dbReference>
<dbReference type="SUPFAM" id="SSF53098">
    <property type="entry name" value="Ribonuclease H-like"/>
    <property type="match status" value="1"/>
</dbReference>
<organism evidence="2 3">
    <name type="scientific">Rhodococcus opacus</name>
    <name type="common">Nocardia opaca</name>
    <dbReference type="NCBI Taxonomy" id="37919"/>
    <lineage>
        <taxon>Bacteria</taxon>
        <taxon>Bacillati</taxon>
        <taxon>Actinomycetota</taxon>
        <taxon>Actinomycetes</taxon>
        <taxon>Mycobacteriales</taxon>
        <taxon>Nocardiaceae</taxon>
        <taxon>Rhodococcus</taxon>
    </lineage>
</organism>
<accession>A0ABT4NT02</accession>
<evidence type="ECO:0000259" key="1">
    <source>
        <dbReference type="Pfam" id="PF00929"/>
    </source>
</evidence>
<reference evidence="2" key="1">
    <citation type="submission" date="2022-12" db="EMBL/GenBank/DDBJ databases">
        <authorList>
            <person name="Krivoruchko A.V."/>
            <person name="Elkin A."/>
        </authorList>
    </citation>
    <scope>NUCLEOTIDE SEQUENCE</scope>
    <source>
        <strain evidence="2">IEGM 249</strain>
    </source>
</reference>
<keyword evidence="2" id="KW-0540">Nuclease</keyword>
<feature type="domain" description="Exonuclease" evidence="1">
    <location>
        <begin position="16"/>
        <end position="158"/>
    </location>
</feature>
<name>A0ABT4NT02_RHOOP</name>